<protein>
    <submittedName>
        <fullName evidence="1">4519_t:CDS:1</fullName>
    </submittedName>
</protein>
<evidence type="ECO:0000313" key="1">
    <source>
        <dbReference type="EMBL" id="CAG8688897.1"/>
    </source>
</evidence>
<accession>A0A9N9EP42</accession>
<gene>
    <name evidence="1" type="ORF">AGERDE_LOCUS13027</name>
</gene>
<proteinExistence type="predicted"/>
<comment type="caution">
    <text evidence="1">The sequence shown here is derived from an EMBL/GenBank/DDBJ whole genome shotgun (WGS) entry which is preliminary data.</text>
</comment>
<dbReference type="AlphaFoldDB" id="A0A9N9EP42"/>
<dbReference type="EMBL" id="CAJVPL010013547">
    <property type="protein sequence ID" value="CAG8688897.1"/>
    <property type="molecule type" value="Genomic_DNA"/>
</dbReference>
<dbReference type="Proteomes" id="UP000789831">
    <property type="component" value="Unassembled WGS sequence"/>
</dbReference>
<organism evidence="1 2">
    <name type="scientific">Ambispora gerdemannii</name>
    <dbReference type="NCBI Taxonomy" id="144530"/>
    <lineage>
        <taxon>Eukaryota</taxon>
        <taxon>Fungi</taxon>
        <taxon>Fungi incertae sedis</taxon>
        <taxon>Mucoromycota</taxon>
        <taxon>Glomeromycotina</taxon>
        <taxon>Glomeromycetes</taxon>
        <taxon>Archaeosporales</taxon>
        <taxon>Ambisporaceae</taxon>
        <taxon>Ambispora</taxon>
    </lineage>
</organism>
<keyword evidence="2" id="KW-1185">Reference proteome</keyword>
<name>A0A9N9EP42_9GLOM</name>
<reference evidence="1" key="1">
    <citation type="submission" date="2021-06" db="EMBL/GenBank/DDBJ databases">
        <authorList>
            <person name="Kallberg Y."/>
            <person name="Tangrot J."/>
            <person name="Rosling A."/>
        </authorList>
    </citation>
    <scope>NUCLEOTIDE SEQUENCE</scope>
    <source>
        <strain evidence="1">MT106</strain>
    </source>
</reference>
<evidence type="ECO:0000313" key="2">
    <source>
        <dbReference type="Proteomes" id="UP000789831"/>
    </source>
</evidence>
<feature type="non-terminal residue" evidence="1">
    <location>
        <position position="52"/>
    </location>
</feature>
<sequence length="52" mass="5952">YIYNCIANIIENEKAEKDQIVLSFKIVVQLEDESIIEKCLHDIADSVVAEIE</sequence>
<feature type="non-terminal residue" evidence="1">
    <location>
        <position position="1"/>
    </location>
</feature>